<proteinExistence type="predicted"/>
<reference evidence="4" key="2">
    <citation type="submission" date="2019-09" db="UniProtKB">
        <authorList>
            <consortium name="WormBaseParasite"/>
        </authorList>
    </citation>
    <scope>IDENTIFICATION</scope>
</reference>
<protein>
    <submittedName>
        <fullName evidence="4">Helitron_like_N domain-containing protein</fullName>
    </submittedName>
</protein>
<evidence type="ECO:0000313" key="2">
    <source>
        <dbReference type="EMBL" id="VDO19376.1"/>
    </source>
</evidence>
<evidence type="ECO:0000259" key="1">
    <source>
        <dbReference type="Pfam" id="PF14214"/>
    </source>
</evidence>
<gene>
    <name evidence="2" type="ORF">HPBE_LOCUS994</name>
</gene>
<dbReference type="PANTHER" id="PTHR45786">
    <property type="entry name" value="DNA BINDING PROTEIN-LIKE"/>
    <property type="match status" value="1"/>
</dbReference>
<dbReference type="Pfam" id="PF14214">
    <property type="entry name" value="Helitron_like_N"/>
    <property type="match status" value="1"/>
</dbReference>
<name>A0A183F4A1_HELPZ</name>
<dbReference type="PANTHER" id="PTHR45786:SF74">
    <property type="entry name" value="ATP-DEPENDENT DNA HELICASE"/>
    <property type="match status" value="1"/>
</dbReference>
<accession>A0A3P7TDR4</accession>
<feature type="domain" description="Helitron helicase-like" evidence="1">
    <location>
        <begin position="199"/>
        <end position="334"/>
    </location>
</feature>
<organism evidence="3 4">
    <name type="scientific">Heligmosomoides polygyrus</name>
    <name type="common">Parasitic roundworm</name>
    <dbReference type="NCBI Taxonomy" id="6339"/>
    <lineage>
        <taxon>Eukaryota</taxon>
        <taxon>Metazoa</taxon>
        <taxon>Ecdysozoa</taxon>
        <taxon>Nematoda</taxon>
        <taxon>Chromadorea</taxon>
        <taxon>Rhabditida</taxon>
        <taxon>Rhabditina</taxon>
        <taxon>Rhabditomorpha</taxon>
        <taxon>Strongyloidea</taxon>
        <taxon>Heligmosomidae</taxon>
        <taxon>Heligmosomoides</taxon>
    </lineage>
</organism>
<dbReference type="WBParaSite" id="HPBE_0000099301-mRNA-1">
    <property type="protein sequence ID" value="HPBE_0000099301-mRNA-1"/>
    <property type="gene ID" value="HPBE_0000099301"/>
</dbReference>
<keyword evidence="3" id="KW-1185">Reference proteome</keyword>
<evidence type="ECO:0000313" key="3">
    <source>
        <dbReference type="Proteomes" id="UP000050761"/>
    </source>
</evidence>
<evidence type="ECO:0000313" key="4">
    <source>
        <dbReference type="WBParaSite" id="HPBE_0000099301-mRNA-1"/>
    </source>
</evidence>
<dbReference type="AlphaFoldDB" id="A0A183F4A1"/>
<sequence>MASTTAQLDSPRGCGPYCFRVHDQIYHRIGALHPLAGNPPQCAQVLIKDTEEEAAELAGRDVNRECDRATFPVFHQLLQTVQAYQLIDGVAREEQQRAVDAQRTQRPVRIDFCQLNSDGHGRYNIATVNEVAVVYVGNDEEIPGERYVVVYERGQGLRTISYLGRLCDPLSYPPLFPRGEDGWHPDMEKTTNKSRVKGFYSYLLFARIGTFNPLLRLGKLLQQYVVDSWLKIEMNSLNFLRKNQRGSVRGLQDYMIGDDTHDGPQERRIILAVSFTGCPRHMIGQYQDAMSIVSKHGKPDIFLTFTCNPNWREIQNNLAGGLSASDRPDLVTRVSSVELPDPDSDPKPFDIVSENMVHRPCGNLNPTSPCMRDGVCTKRFPRTFAVRRLLMWMVILSTEGVMTDYPIAPTCIFEAHINVKICVLIHVVKYLFKYVYKGPDRARIHIYQPYNDAAQTDRDEIEAYIDARYVCAPEAVHRIFGFKMQCRSEQRLQVHLPGS</sequence>
<dbReference type="EMBL" id="UZAH01000929">
    <property type="protein sequence ID" value="VDO19376.1"/>
    <property type="molecule type" value="Genomic_DNA"/>
</dbReference>
<dbReference type="Proteomes" id="UP000050761">
    <property type="component" value="Unassembled WGS sequence"/>
</dbReference>
<accession>A0A183F4A1</accession>
<reference evidence="2 3" key="1">
    <citation type="submission" date="2018-11" db="EMBL/GenBank/DDBJ databases">
        <authorList>
            <consortium name="Pathogen Informatics"/>
        </authorList>
    </citation>
    <scope>NUCLEOTIDE SEQUENCE [LARGE SCALE GENOMIC DNA]</scope>
</reference>
<dbReference type="InterPro" id="IPR025476">
    <property type="entry name" value="Helitron_helicase-like"/>
</dbReference>
<dbReference type="OrthoDB" id="10055660at2759"/>